<keyword evidence="17" id="KW-0464">Manganese</keyword>
<dbReference type="Proteomes" id="UP001595892">
    <property type="component" value="Unassembled WGS sequence"/>
</dbReference>
<accession>A0ABV9NQ39</accession>
<dbReference type="Pfam" id="PF01068">
    <property type="entry name" value="DNA_ligase_A_M"/>
    <property type="match status" value="1"/>
</dbReference>
<keyword evidence="5" id="KW-0548">Nucleotidyltransferase</keyword>
<keyword evidence="6" id="KW-0540">Nuclease</keyword>
<dbReference type="Gene3D" id="2.40.50.140">
    <property type="entry name" value="Nucleic acid-binding proteins"/>
    <property type="match status" value="1"/>
</dbReference>
<dbReference type="CDD" id="cd07971">
    <property type="entry name" value="OBF_DNA_ligase_LigD"/>
    <property type="match status" value="1"/>
</dbReference>
<dbReference type="PROSITE" id="PS50160">
    <property type="entry name" value="DNA_LIGASE_A3"/>
    <property type="match status" value="1"/>
</dbReference>
<keyword evidence="12" id="KW-0067">ATP-binding</keyword>
<evidence type="ECO:0000256" key="11">
    <source>
        <dbReference type="ARBA" id="ARBA00022839"/>
    </source>
</evidence>
<sequence length="842" mass="92946">MSLREYVRKRRFADTPEPEDDAAARRAPRSGRRPIFVVQLHHARARHFDFRLEADGALKSWAVPKGPSLRAGEKRLAMQVEDHPLSYASFEGEIPEGNYGAGHVMVFDHGVWACDGDPLEGIAAGKLDFELHGETLQGAFKLVRTRMRGGKPSWLLLKREDAFARDADADDFVPPELGGTGRLLGSRPAAEAGTSKGRGTRGTKATGKAPARAAKKAARRRTQDWHAQALAIEGARDRPLPAGFRPQLCGLRETPPRGDDWLHEVKWDGYRMLVDLDDGVARLRSRNDLDWSEDFPDIRQAIEALPVRSGRFDGELVALDAQGRSDFSALQRTLDGTARTPLRYLMFDMPALEDVDLTRAPLIERKRLLEALLAHDGSEALAFSQHVVGHGEEVFAASAKQALEGIICKRVGAGYTQGRGSDWVKVKHTNTDEFVVVGYSAPKGARQGFGALLMAQVVDGVPRYVGRVGTGYDDRTIKALMQRLKPLEQREPSVVLPGHLPAAKRGVTWVRPELVAEVAFRGWAKEGLLRQASFQRLREDKDVADLGLRTERGDESVDISHPERVVFPEDGITKGDVAAYYRAVAAHLLPELVNRPLSLIRCPDGAAGTCFFQKHHASKLGDRVGAIPIEEKGGDREDYLYVDGLPAVMQLVQMNTLEFHPWGARIDDPEHPDRIVFDLDPGAGVGWKDIVAAAREIRSRLREAGLESFVRLSGGKGVHVVVPLDRRADWDETKAFCGAFARAMAAQAPERYLAVASKAKRPGRIFIDWLRNGRGATSVTNWSLRARPGAPVAMPIRWDELGRTRSGADYTLARALRRAQTLKADPWEGIATLKQGLPRFGE</sequence>
<dbReference type="GO" id="GO:0003910">
    <property type="term" value="F:DNA ligase (ATP) activity"/>
    <property type="evidence" value="ECO:0007669"/>
    <property type="project" value="UniProtKB-EC"/>
</dbReference>
<keyword evidence="9" id="KW-0227">DNA damage</keyword>
<keyword evidence="24" id="KW-1185">Reference proteome</keyword>
<dbReference type="NCBIfam" id="TIGR02776">
    <property type="entry name" value="NHEJ_ligase_prk"/>
    <property type="match status" value="1"/>
</dbReference>
<dbReference type="RefSeq" id="WP_377005040.1">
    <property type="nucleotide sequence ID" value="NZ_JBHSGG010000034.1"/>
</dbReference>
<dbReference type="NCBIfam" id="TIGR02777">
    <property type="entry name" value="LigD_PE_dom"/>
    <property type="match status" value="1"/>
</dbReference>
<keyword evidence="7" id="KW-0479">Metal-binding</keyword>
<evidence type="ECO:0000256" key="7">
    <source>
        <dbReference type="ARBA" id="ARBA00022723"/>
    </source>
</evidence>
<dbReference type="Pfam" id="PF21686">
    <property type="entry name" value="LigD_Prim-Pol"/>
    <property type="match status" value="1"/>
</dbReference>
<evidence type="ECO:0000256" key="17">
    <source>
        <dbReference type="ARBA" id="ARBA00023211"/>
    </source>
</evidence>
<keyword evidence="18" id="KW-0511">Multifunctional enzyme</keyword>
<dbReference type="CDD" id="cd04862">
    <property type="entry name" value="PaeLigD_Pol_like"/>
    <property type="match status" value="1"/>
</dbReference>
<dbReference type="InterPro" id="IPR012340">
    <property type="entry name" value="NA-bd_OB-fold"/>
</dbReference>
<feature type="region of interest" description="Disordered" evidence="21">
    <location>
        <begin position="1"/>
        <end position="28"/>
    </location>
</feature>
<comment type="catalytic activity">
    <reaction evidence="20">
        <text>ATP + (deoxyribonucleotide)n-3'-hydroxyl + 5'-phospho-(deoxyribonucleotide)m = (deoxyribonucleotide)n+m + AMP + diphosphate.</text>
        <dbReference type="EC" id="6.5.1.1"/>
    </reaction>
</comment>
<dbReference type="EMBL" id="JBHSGG010000034">
    <property type="protein sequence ID" value="MFC4728968.1"/>
    <property type="molecule type" value="Genomic_DNA"/>
</dbReference>
<keyword evidence="14" id="KW-0238">DNA-binding</keyword>
<evidence type="ECO:0000256" key="12">
    <source>
        <dbReference type="ARBA" id="ARBA00022840"/>
    </source>
</evidence>
<evidence type="ECO:0000313" key="23">
    <source>
        <dbReference type="EMBL" id="MFC4728968.1"/>
    </source>
</evidence>
<dbReference type="NCBIfam" id="TIGR02778">
    <property type="entry name" value="ligD_pol"/>
    <property type="match status" value="1"/>
</dbReference>
<evidence type="ECO:0000256" key="20">
    <source>
        <dbReference type="ARBA" id="ARBA00034003"/>
    </source>
</evidence>
<evidence type="ECO:0000256" key="15">
    <source>
        <dbReference type="ARBA" id="ARBA00023172"/>
    </source>
</evidence>
<evidence type="ECO:0000256" key="8">
    <source>
        <dbReference type="ARBA" id="ARBA00022741"/>
    </source>
</evidence>
<evidence type="ECO:0000256" key="14">
    <source>
        <dbReference type="ARBA" id="ARBA00023125"/>
    </source>
</evidence>
<evidence type="ECO:0000256" key="5">
    <source>
        <dbReference type="ARBA" id="ARBA00022695"/>
    </source>
</evidence>
<protein>
    <recommendedName>
        <fullName evidence="2">DNA ligase (ATP)</fullName>
        <ecNumber evidence="2">6.5.1.1</ecNumber>
    </recommendedName>
    <alternativeName>
        <fullName evidence="19">NHEJ DNA polymerase</fullName>
    </alternativeName>
</protein>
<evidence type="ECO:0000256" key="16">
    <source>
        <dbReference type="ARBA" id="ARBA00023204"/>
    </source>
</evidence>
<dbReference type="PANTHER" id="PTHR42705:SF2">
    <property type="entry name" value="BIFUNCTIONAL NON-HOMOLOGOUS END JOINING PROTEIN LIGD"/>
    <property type="match status" value="1"/>
</dbReference>
<dbReference type="PANTHER" id="PTHR42705">
    <property type="entry name" value="BIFUNCTIONAL NON-HOMOLOGOUS END JOINING PROTEIN LIGD"/>
    <property type="match status" value="1"/>
</dbReference>
<evidence type="ECO:0000256" key="2">
    <source>
        <dbReference type="ARBA" id="ARBA00012727"/>
    </source>
</evidence>
<gene>
    <name evidence="23" type="primary">ligD</name>
    <name evidence="23" type="ORF">ACFO3Q_12400</name>
</gene>
<dbReference type="InterPro" id="IPR014143">
    <property type="entry name" value="NHEJ_ligase_prk"/>
</dbReference>
<dbReference type="EC" id="6.5.1.1" evidence="2"/>
<evidence type="ECO:0000256" key="10">
    <source>
        <dbReference type="ARBA" id="ARBA00022801"/>
    </source>
</evidence>
<proteinExistence type="predicted"/>
<evidence type="ECO:0000259" key="22">
    <source>
        <dbReference type="PROSITE" id="PS50160"/>
    </source>
</evidence>
<keyword evidence="10" id="KW-0378">Hydrolase</keyword>
<keyword evidence="4" id="KW-0808">Transferase</keyword>
<dbReference type="SUPFAM" id="SSF56091">
    <property type="entry name" value="DNA ligase/mRNA capping enzyme, catalytic domain"/>
    <property type="match status" value="1"/>
</dbReference>
<keyword evidence="16" id="KW-0234">DNA repair</keyword>
<comment type="caution">
    <text evidence="23">The sequence shown here is derived from an EMBL/GenBank/DDBJ whole genome shotgun (WGS) entry which is preliminary data.</text>
</comment>
<evidence type="ECO:0000256" key="6">
    <source>
        <dbReference type="ARBA" id="ARBA00022722"/>
    </source>
</evidence>
<keyword evidence="8" id="KW-0547">Nucleotide-binding</keyword>
<feature type="compositionally biased region" description="Low complexity" evidence="21">
    <location>
        <begin position="192"/>
        <end position="211"/>
    </location>
</feature>
<dbReference type="InterPro" id="IPR012310">
    <property type="entry name" value="DNA_ligase_ATP-dep_cent"/>
</dbReference>
<feature type="domain" description="ATP-dependent DNA ligase family profile" evidence="22">
    <location>
        <begin position="335"/>
        <end position="469"/>
    </location>
</feature>
<evidence type="ECO:0000256" key="18">
    <source>
        <dbReference type="ARBA" id="ARBA00023268"/>
    </source>
</evidence>
<evidence type="ECO:0000256" key="3">
    <source>
        <dbReference type="ARBA" id="ARBA00022598"/>
    </source>
</evidence>
<dbReference type="InterPro" id="IPR014145">
    <property type="entry name" value="LigD_pol_dom"/>
</dbReference>
<dbReference type="Gene3D" id="3.30.1490.70">
    <property type="match status" value="1"/>
</dbReference>
<reference evidence="24" key="1">
    <citation type="journal article" date="2019" name="Int. J. Syst. Evol. Microbiol.">
        <title>The Global Catalogue of Microorganisms (GCM) 10K type strain sequencing project: providing services to taxonomists for standard genome sequencing and annotation.</title>
        <authorList>
            <consortium name="The Broad Institute Genomics Platform"/>
            <consortium name="The Broad Institute Genome Sequencing Center for Infectious Disease"/>
            <person name="Wu L."/>
            <person name="Ma J."/>
        </authorList>
    </citation>
    <scope>NUCLEOTIDE SEQUENCE [LARGE SCALE GENOMIC DNA]</scope>
    <source>
        <strain evidence="24">CGMCC 1.13574</strain>
    </source>
</reference>
<evidence type="ECO:0000256" key="1">
    <source>
        <dbReference type="ARBA" id="ARBA00001936"/>
    </source>
</evidence>
<dbReference type="NCBIfam" id="TIGR02779">
    <property type="entry name" value="NHEJ_ligase_lig"/>
    <property type="match status" value="1"/>
</dbReference>
<dbReference type="Pfam" id="PF04679">
    <property type="entry name" value="DNA_ligase_A_C"/>
    <property type="match status" value="1"/>
</dbReference>
<evidence type="ECO:0000256" key="21">
    <source>
        <dbReference type="SAM" id="MobiDB-lite"/>
    </source>
</evidence>
<dbReference type="InterPro" id="IPR012309">
    <property type="entry name" value="DNA_ligase_ATP-dep_C"/>
</dbReference>
<dbReference type="InterPro" id="IPR033651">
    <property type="entry name" value="PaeLigD_Pol-like"/>
</dbReference>
<evidence type="ECO:0000256" key="13">
    <source>
        <dbReference type="ARBA" id="ARBA00022932"/>
    </source>
</evidence>
<organism evidence="23 24">
    <name type="scientific">Coralloluteibacterium thermophilum</name>
    <dbReference type="NCBI Taxonomy" id="2707049"/>
    <lineage>
        <taxon>Bacteria</taxon>
        <taxon>Pseudomonadati</taxon>
        <taxon>Pseudomonadota</taxon>
        <taxon>Gammaproteobacteria</taxon>
        <taxon>Lysobacterales</taxon>
        <taxon>Lysobacteraceae</taxon>
        <taxon>Coralloluteibacterium</taxon>
    </lineage>
</organism>
<dbReference type="Pfam" id="PF13298">
    <property type="entry name" value="LigD_N"/>
    <property type="match status" value="1"/>
</dbReference>
<name>A0ABV9NQ39_9GAMM</name>
<dbReference type="InterPro" id="IPR014146">
    <property type="entry name" value="LigD_ligase_dom"/>
</dbReference>
<dbReference type="Gene3D" id="3.90.920.10">
    <property type="entry name" value="DNA primase, PRIM domain"/>
    <property type="match status" value="1"/>
</dbReference>
<keyword evidence="13" id="KW-0239">DNA-directed DNA polymerase</keyword>
<keyword evidence="15" id="KW-0233">DNA recombination</keyword>
<evidence type="ECO:0000256" key="9">
    <source>
        <dbReference type="ARBA" id="ARBA00022763"/>
    </source>
</evidence>
<keyword evidence="3 23" id="KW-0436">Ligase</keyword>
<comment type="cofactor">
    <cofactor evidence="1">
        <name>Mn(2+)</name>
        <dbReference type="ChEBI" id="CHEBI:29035"/>
    </cofactor>
</comment>
<evidence type="ECO:0000256" key="4">
    <source>
        <dbReference type="ARBA" id="ARBA00022679"/>
    </source>
</evidence>
<dbReference type="Gene3D" id="3.30.470.30">
    <property type="entry name" value="DNA ligase/mRNA capping enzyme"/>
    <property type="match status" value="1"/>
</dbReference>
<dbReference type="CDD" id="cd07906">
    <property type="entry name" value="Adenylation_DNA_ligase_LigD_LigC"/>
    <property type="match status" value="1"/>
</dbReference>
<evidence type="ECO:0000256" key="19">
    <source>
        <dbReference type="ARBA" id="ARBA00029943"/>
    </source>
</evidence>
<feature type="region of interest" description="Disordered" evidence="21">
    <location>
        <begin position="174"/>
        <end position="211"/>
    </location>
</feature>
<dbReference type="InterPro" id="IPR014144">
    <property type="entry name" value="LigD_PE_domain"/>
</dbReference>
<keyword evidence="11" id="KW-0269">Exonuclease</keyword>
<dbReference type="SUPFAM" id="SSF50249">
    <property type="entry name" value="Nucleic acid-binding proteins"/>
    <property type="match status" value="1"/>
</dbReference>
<dbReference type="InterPro" id="IPR052171">
    <property type="entry name" value="NHEJ_LigD"/>
</dbReference>
<evidence type="ECO:0000313" key="24">
    <source>
        <dbReference type="Proteomes" id="UP001595892"/>
    </source>
</evidence>